<sequence length="145" mass="16247">MKKMWAEPRVQVQEFIPNEYVAACFKLACRRGSEGNSYPDDFWYGGERGGVSHSPIGTPDTCGDANANRVITSEGGTFQSVGEFNGEQGWLNGKMTHWIDKGQPGVIDPGDIIFWYTESGFGSNKRKWNHWGYVEQQDSSHPNHS</sequence>
<organism evidence="1 2">
    <name type="scientific">Candidatus Mediterraneibacter stercoravium</name>
    <dbReference type="NCBI Taxonomy" id="2838685"/>
    <lineage>
        <taxon>Bacteria</taxon>
        <taxon>Bacillati</taxon>
        <taxon>Bacillota</taxon>
        <taxon>Clostridia</taxon>
        <taxon>Lachnospirales</taxon>
        <taxon>Lachnospiraceae</taxon>
        <taxon>Mediterraneibacter</taxon>
    </lineage>
</organism>
<reference evidence="1" key="2">
    <citation type="submission" date="2021-04" db="EMBL/GenBank/DDBJ databases">
        <authorList>
            <person name="Gilroy R."/>
        </authorList>
    </citation>
    <scope>NUCLEOTIDE SEQUENCE</scope>
    <source>
        <strain evidence="1">CHK196-3914</strain>
    </source>
</reference>
<gene>
    <name evidence="1" type="ORF">H9723_08940</name>
</gene>
<dbReference type="Proteomes" id="UP000824116">
    <property type="component" value="Unassembled WGS sequence"/>
</dbReference>
<dbReference type="AlphaFoldDB" id="A0A9D2GAV9"/>
<proteinExistence type="predicted"/>
<evidence type="ECO:0000313" key="1">
    <source>
        <dbReference type="EMBL" id="HIZ75346.1"/>
    </source>
</evidence>
<accession>A0A9D2GAV9</accession>
<reference evidence="1" key="1">
    <citation type="journal article" date="2021" name="PeerJ">
        <title>Extensive microbial diversity within the chicken gut microbiome revealed by metagenomics and culture.</title>
        <authorList>
            <person name="Gilroy R."/>
            <person name="Ravi A."/>
            <person name="Getino M."/>
            <person name="Pursley I."/>
            <person name="Horton D.L."/>
            <person name="Alikhan N.F."/>
            <person name="Baker D."/>
            <person name="Gharbi K."/>
            <person name="Hall N."/>
            <person name="Watson M."/>
            <person name="Adriaenssens E.M."/>
            <person name="Foster-Nyarko E."/>
            <person name="Jarju S."/>
            <person name="Secka A."/>
            <person name="Antonio M."/>
            <person name="Oren A."/>
            <person name="Chaudhuri R.R."/>
            <person name="La Ragione R."/>
            <person name="Hildebrand F."/>
            <person name="Pallen M.J."/>
        </authorList>
    </citation>
    <scope>NUCLEOTIDE SEQUENCE</scope>
    <source>
        <strain evidence="1">CHK196-3914</strain>
    </source>
</reference>
<protein>
    <submittedName>
        <fullName evidence="1">Uncharacterized protein</fullName>
    </submittedName>
</protein>
<name>A0A9D2GAV9_9FIRM</name>
<evidence type="ECO:0000313" key="2">
    <source>
        <dbReference type="Proteomes" id="UP000824116"/>
    </source>
</evidence>
<dbReference type="EMBL" id="DXAY01000209">
    <property type="protein sequence ID" value="HIZ75346.1"/>
    <property type="molecule type" value="Genomic_DNA"/>
</dbReference>
<comment type="caution">
    <text evidence="1">The sequence shown here is derived from an EMBL/GenBank/DDBJ whole genome shotgun (WGS) entry which is preliminary data.</text>
</comment>